<keyword evidence="3" id="KW-1185">Reference proteome</keyword>
<dbReference type="RefSeq" id="WP_057801883.1">
    <property type="nucleotide sequence ID" value="NZ_AZDV01000006.1"/>
</dbReference>
<dbReference type="PROSITE" id="PS51186">
    <property type="entry name" value="GNAT"/>
    <property type="match status" value="1"/>
</dbReference>
<evidence type="ECO:0000313" key="3">
    <source>
        <dbReference type="Proteomes" id="UP000051955"/>
    </source>
</evidence>
<dbReference type="SUPFAM" id="SSF55729">
    <property type="entry name" value="Acyl-CoA N-acyltransferases (Nat)"/>
    <property type="match status" value="1"/>
</dbReference>
<dbReference type="STRING" id="1423715.FD25_GL000016"/>
<dbReference type="InterPro" id="IPR016181">
    <property type="entry name" value="Acyl_CoA_acyltransferase"/>
</dbReference>
<protein>
    <submittedName>
        <fullName evidence="2">Acetyltransferase</fullName>
    </submittedName>
</protein>
<organism evidence="2 3">
    <name type="scientific">Levilactobacillus acidifarinae DSM 19394 = JCM 15949</name>
    <dbReference type="NCBI Taxonomy" id="1423715"/>
    <lineage>
        <taxon>Bacteria</taxon>
        <taxon>Bacillati</taxon>
        <taxon>Bacillota</taxon>
        <taxon>Bacilli</taxon>
        <taxon>Lactobacillales</taxon>
        <taxon>Lactobacillaceae</taxon>
        <taxon>Levilactobacillus</taxon>
    </lineage>
</organism>
<dbReference type="PATRIC" id="fig|1423715.3.peg.17"/>
<dbReference type="Proteomes" id="UP000051955">
    <property type="component" value="Unassembled WGS sequence"/>
</dbReference>
<dbReference type="GO" id="GO:0016747">
    <property type="term" value="F:acyltransferase activity, transferring groups other than amino-acyl groups"/>
    <property type="evidence" value="ECO:0007669"/>
    <property type="project" value="InterPro"/>
</dbReference>
<dbReference type="AlphaFoldDB" id="A0A0R1LRV2"/>
<proteinExistence type="predicted"/>
<dbReference type="EMBL" id="AZDV01000006">
    <property type="protein sequence ID" value="KRK95601.1"/>
    <property type="molecule type" value="Genomic_DNA"/>
</dbReference>
<dbReference type="InterPro" id="IPR000182">
    <property type="entry name" value="GNAT_dom"/>
</dbReference>
<dbReference type="Gene3D" id="3.40.630.30">
    <property type="match status" value="1"/>
</dbReference>
<reference evidence="2 3" key="1">
    <citation type="journal article" date="2015" name="Genome Announc.">
        <title>Expanding the biotechnology potential of lactobacilli through comparative genomics of 213 strains and associated genera.</title>
        <authorList>
            <person name="Sun Z."/>
            <person name="Harris H.M."/>
            <person name="McCann A."/>
            <person name="Guo C."/>
            <person name="Argimon S."/>
            <person name="Zhang W."/>
            <person name="Yang X."/>
            <person name="Jeffery I.B."/>
            <person name="Cooney J.C."/>
            <person name="Kagawa T.F."/>
            <person name="Liu W."/>
            <person name="Song Y."/>
            <person name="Salvetti E."/>
            <person name="Wrobel A."/>
            <person name="Rasinkangas P."/>
            <person name="Parkhill J."/>
            <person name="Rea M.C."/>
            <person name="O'Sullivan O."/>
            <person name="Ritari J."/>
            <person name="Douillard F.P."/>
            <person name="Paul Ross R."/>
            <person name="Yang R."/>
            <person name="Briner A.E."/>
            <person name="Felis G.E."/>
            <person name="de Vos W.M."/>
            <person name="Barrangou R."/>
            <person name="Klaenhammer T.R."/>
            <person name="Caufield P.W."/>
            <person name="Cui Y."/>
            <person name="Zhang H."/>
            <person name="O'Toole P.W."/>
        </authorList>
    </citation>
    <scope>NUCLEOTIDE SEQUENCE [LARGE SCALE GENOMIC DNA]</scope>
    <source>
        <strain evidence="2 3">DSM 19394</strain>
    </source>
</reference>
<feature type="domain" description="N-acetyltransferase" evidence="1">
    <location>
        <begin position="3"/>
        <end position="154"/>
    </location>
</feature>
<dbReference type="Pfam" id="PF00583">
    <property type="entry name" value="Acetyltransf_1"/>
    <property type="match status" value="1"/>
</dbReference>
<evidence type="ECO:0000259" key="1">
    <source>
        <dbReference type="PROSITE" id="PS51186"/>
    </source>
</evidence>
<comment type="caution">
    <text evidence="2">The sequence shown here is derived from an EMBL/GenBank/DDBJ whole genome shotgun (WGS) entry which is preliminary data.</text>
</comment>
<keyword evidence="2" id="KW-0808">Transferase</keyword>
<accession>A0A0R1LRV2</accession>
<evidence type="ECO:0000313" key="2">
    <source>
        <dbReference type="EMBL" id="KRK95601.1"/>
    </source>
</evidence>
<sequence>MKLSFETIQPMDFDQVDQVVTDAFAPVAESHGREVPFLHQLRTTYDYQPSFEMVAKPDTTQVVGHGMLTPVTVRGNQHTTKILALAPLAVHPDWQAQGVGSQLLSELEVRARLEGYPAISVVGDPNYYGQRGYVMAEEFSIHNSRMVPMGNHLIKPLTPGALAHVGGMLEYPAAFDKI</sequence>
<name>A0A0R1LRV2_9LACO</name>
<gene>
    <name evidence="2" type="ORF">FD25_GL000016</name>
</gene>
<dbReference type="OrthoDB" id="9797178at2"/>
<dbReference type="CDD" id="cd04301">
    <property type="entry name" value="NAT_SF"/>
    <property type="match status" value="1"/>
</dbReference>